<evidence type="ECO:0000313" key="3">
    <source>
        <dbReference type="Proteomes" id="UP000233524"/>
    </source>
</evidence>
<dbReference type="OrthoDB" id="2687452at2759"/>
<feature type="region of interest" description="Disordered" evidence="1">
    <location>
        <begin position="1"/>
        <end position="48"/>
    </location>
</feature>
<dbReference type="Proteomes" id="UP000233524">
    <property type="component" value="Unassembled WGS sequence"/>
</dbReference>
<comment type="caution">
    <text evidence="2">The sequence shown here is derived from an EMBL/GenBank/DDBJ whole genome shotgun (WGS) entry which is preliminary data.</text>
</comment>
<evidence type="ECO:0008006" key="4">
    <source>
        <dbReference type="Google" id="ProtNLM"/>
    </source>
</evidence>
<organism evidence="2 3">
    <name type="scientific">Lomentospora prolificans</name>
    <dbReference type="NCBI Taxonomy" id="41688"/>
    <lineage>
        <taxon>Eukaryota</taxon>
        <taxon>Fungi</taxon>
        <taxon>Dikarya</taxon>
        <taxon>Ascomycota</taxon>
        <taxon>Pezizomycotina</taxon>
        <taxon>Sordariomycetes</taxon>
        <taxon>Hypocreomycetidae</taxon>
        <taxon>Microascales</taxon>
        <taxon>Microascaceae</taxon>
        <taxon>Lomentospora</taxon>
    </lineage>
</organism>
<gene>
    <name evidence="2" type="ORF">jhhlp_007621</name>
</gene>
<dbReference type="Gene3D" id="3.30.160.60">
    <property type="entry name" value="Classic Zinc Finger"/>
    <property type="match status" value="1"/>
</dbReference>
<reference evidence="2 3" key="1">
    <citation type="journal article" date="2017" name="G3 (Bethesda)">
        <title>First Draft Genome Sequence of the Pathogenic Fungus Lomentospora prolificans (Formerly Scedosporium prolificans).</title>
        <authorList>
            <person name="Luo R."/>
            <person name="Zimin A."/>
            <person name="Workman R."/>
            <person name="Fan Y."/>
            <person name="Pertea G."/>
            <person name="Grossman N."/>
            <person name="Wear M.P."/>
            <person name="Jia B."/>
            <person name="Miller H."/>
            <person name="Casadevall A."/>
            <person name="Timp W."/>
            <person name="Zhang S.X."/>
            <person name="Salzberg S.L."/>
        </authorList>
    </citation>
    <scope>NUCLEOTIDE SEQUENCE [LARGE SCALE GENOMIC DNA]</scope>
    <source>
        <strain evidence="2 3">JHH-5317</strain>
    </source>
</reference>
<dbReference type="InParanoid" id="A0A2N3N054"/>
<dbReference type="EMBL" id="NLAX01001139">
    <property type="protein sequence ID" value="PKS05792.1"/>
    <property type="molecule type" value="Genomic_DNA"/>
</dbReference>
<dbReference type="VEuPathDB" id="FungiDB:jhhlp_007621"/>
<feature type="compositionally biased region" description="Polar residues" evidence="1">
    <location>
        <begin position="36"/>
        <end position="48"/>
    </location>
</feature>
<feature type="compositionally biased region" description="Low complexity" evidence="1">
    <location>
        <begin position="7"/>
        <end position="25"/>
    </location>
</feature>
<evidence type="ECO:0000313" key="2">
    <source>
        <dbReference type="EMBL" id="PKS05792.1"/>
    </source>
</evidence>
<protein>
    <recommendedName>
        <fullName evidence="4">C2H2-type domain-containing protein</fullName>
    </recommendedName>
</protein>
<evidence type="ECO:0000256" key="1">
    <source>
        <dbReference type="SAM" id="MobiDB-lite"/>
    </source>
</evidence>
<accession>A0A2N3N054</accession>
<sequence>MYEDDPSSYALSSASGSPAEGEGSADYASESGHSGYYTQSGEGPSTDMSKLKPSDGYCCLVPGCKAVPFKRNADLDRHYKNIHRPAESKETYYCDYSKCSRRSSPFHRRDHFRDHLRDYHKESIAKRGKPIQTNWSESNHVRREWWRCTRCLNRVMVATNGFECPECKTSRAQPEERSSK</sequence>
<dbReference type="AlphaFoldDB" id="A0A2N3N054"/>
<proteinExistence type="predicted"/>
<name>A0A2N3N054_9PEZI</name>
<keyword evidence="3" id="KW-1185">Reference proteome</keyword>